<evidence type="ECO:0000313" key="2">
    <source>
        <dbReference type="EMBL" id="KOB65401.1"/>
    </source>
</evidence>
<evidence type="ECO:0000256" key="1">
    <source>
        <dbReference type="SAM" id="MobiDB-lite"/>
    </source>
</evidence>
<dbReference type="EMBL" id="JTDY01007182">
    <property type="protein sequence ID" value="KOB65401.1"/>
    <property type="molecule type" value="Genomic_DNA"/>
</dbReference>
<organism evidence="2 3">
    <name type="scientific">Operophtera brumata</name>
    <name type="common">Winter moth</name>
    <name type="synonym">Phalaena brumata</name>
    <dbReference type="NCBI Taxonomy" id="104452"/>
    <lineage>
        <taxon>Eukaryota</taxon>
        <taxon>Metazoa</taxon>
        <taxon>Ecdysozoa</taxon>
        <taxon>Arthropoda</taxon>
        <taxon>Hexapoda</taxon>
        <taxon>Insecta</taxon>
        <taxon>Pterygota</taxon>
        <taxon>Neoptera</taxon>
        <taxon>Endopterygota</taxon>
        <taxon>Lepidoptera</taxon>
        <taxon>Glossata</taxon>
        <taxon>Ditrysia</taxon>
        <taxon>Geometroidea</taxon>
        <taxon>Geometridae</taxon>
        <taxon>Larentiinae</taxon>
        <taxon>Operophtera</taxon>
    </lineage>
</organism>
<sequence>MRRSVLLYTGWGLKNQVPNFSPLQLPQPQDEDSIGPEAYRIAHLPPVPPEIMGEGGEGFPEEEEEED</sequence>
<protein>
    <submittedName>
        <fullName evidence="2">Putative radial spokehead-like 3</fullName>
    </submittedName>
</protein>
<comment type="caution">
    <text evidence="2">The sequence shown here is derived from an EMBL/GenBank/DDBJ whole genome shotgun (WGS) entry which is preliminary data.</text>
</comment>
<reference evidence="2 3" key="1">
    <citation type="journal article" date="2015" name="Genome Biol. Evol.">
        <title>The genome of winter moth (Operophtera brumata) provides a genomic perspective on sexual dimorphism and phenology.</title>
        <authorList>
            <person name="Derks M.F."/>
            <person name="Smit S."/>
            <person name="Salis L."/>
            <person name="Schijlen E."/>
            <person name="Bossers A."/>
            <person name="Mateman C."/>
            <person name="Pijl A.S."/>
            <person name="de Ridder D."/>
            <person name="Groenen M.A."/>
            <person name="Visser M.E."/>
            <person name="Megens H.J."/>
        </authorList>
    </citation>
    <scope>NUCLEOTIDE SEQUENCE [LARGE SCALE GENOMIC DNA]</scope>
    <source>
        <strain evidence="2">WM2013NL</strain>
        <tissue evidence="2">Head and thorax</tissue>
    </source>
</reference>
<dbReference type="AlphaFoldDB" id="A0A0L7KQR2"/>
<name>A0A0L7KQR2_OPEBR</name>
<proteinExistence type="predicted"/>
<gene>
    <name evidence="2" type="ORF">OBRU01_22804</name>
</gene>
<feature type="region of interest" description="Disordered" evidence="1">
    <location>
        <begin position="44"/>
        <end position="67"/>
    </location>
</feature>
<keyword evidence="3" id="KW-1185">Reference proteome</keyword>
<evidence type="ECO:0000313" key="3">
    <source>
        <dbReference type="Proteomes" id="UP000037510"/>
    </source>
</evidence>
<dbReference type="Proteomes" id="UP000037510">
    <property type="component" value="Unassembled WGS sequence"/>
</dbReference>
<accession>A0A0L7KQR2</accession>